<dbReference type="Proteomes" id="UP001287286">
    <property type="component" value="Unassembled WGS sequence"/>
</dbReference>
<dbReference type="Pfam" id="PF03583">
    <property type="entry name" value="LIP"/>
    <property type="match status" value="1"/>
</dbReference>
<dbReference type="Gene3D" id="3.40.50.1820">
    <property type="entry name" value="alpha/beta hydrolase"/>
    <property type="match status" value="2"/>
</dbReference>
<comment type="caution">
    <text evidence="2">The sequence shown here is derived from an EMBL/GenBank/DDBJ whole genome shotgun (WGS) entry which is preliminary data.</text>
</comment>
<name>A0ABR0CAP1_PURLI</name>
<evidence type="ECO:0000313" key="3">
    <source>
        <dbReference type="Proteomes" id="UP001287286"/>
    </source>
</evidence>
<dbReference type="InterPro" id="IPR029058">
    <property type="entry name" value="AB_hydrolase_fold"/>
</dbReference>
<gene>
    <name evidence="2" type="ORF">Purlil1_2941</name>
</gene>
<proteinExistence type="predicted"/>
<dbReference type="PANTHER" id="PTHR34853:SF1">
    <property type="entry name" value="LIPASE 5"/>
    <property type="match status" value="1"/>
</dbReference>
<dbReference type="PANTHER" id="PTHR34853">
    <property type="match status" value="1"/>
</dbReference>
<organism evidence="2 3">
    <name type="scientific">Purpureocillium lilacinum</name>
    <name type="common">Paecilomyces lilacinus</name>
    <dbReference type="NCBI Taxonomy" id="33203"/>
    <lineage>
        <taxon>Eukaryota</taxon>
        <taxon>Fungi</taxon>
        <taxon>Dikarya</taxon>
        <taxon>Ascomycota</taxon>
        <taxon>Pezizomycotina</taxon>
        <taxon>Sordariomycetes</taxon>
        <taxon>Hypocreomycetidae</taxon>
        <taxon>Hypocreales</taxon>
        <taxon>Ophiocordycipitaceae</taxon>
        <taxon>Purpureocillium</taxon>
    </lineage>
</organism>
<feature type="region of interest" description="Disordered" evidence="1">
    <location>
        <begin position="108"/>
        <end position="131"/>
    </location>
</feature>
<evidence type="ECO:0008006" key="4">
    <source>
        <dbReference type="Google" id="ProtNLM"/>
    </source>
</evidence>
<keyword evidence="3" id="KW-1185">Reference proteome</keyword>
<dbReference type="SUPFAM" id="SSF53474">
    <property type="entry name" value="alpha/beta-Hydrolases"/>
    <property type="match status" value="1"/>
</dbReference>
<accession>A0ABR0CAP1</accession>
<dbReference type="EMBL" id="JAWRVI010000007">
    <property type="protein sequence ID" value="KAK4093016.1"/>
    <property type="molecule type" value="Genomic_DNA"/>
</dbReference>
<feature type="region of interest" description="Disordered" evidence="1">
    <location>
        <begin position="1"/>
        <end position="29"/>
    </location>
</feature>
<dbReference type="InterPro" id="IPR005152">
    <property type="entry name" value="Lipase_secreted"/>
</dbReference>
<evidence type="ECO:0000256" key="1">
    <source>
        <dbReference type="SAM" id="MobiDB-lite"/>
    </source>
</evidence>
<protein>
    <recommendedName>
        <fullName evidence="4">Secretory lipase</fullName>
    </recommendedName>
</protein>
<feature type="compositionally biased region" description="Polar residues" evidence="1">
    <location>
        <begin position="16"/>
        <end position="29"/>
    </location>
</feature>
<reference evidence="2 3" key="1">
    <citation type="journal article" date="2024" name="Microbiol. Resour. Announc.">
        <title>Genome annotations for the ascomycete fungi Trichoderma harzianum, Trichoderma aggressivum, and Purpureocillium lilacinum.</title>
        <authorList>
            <person name="Beijen E.P.W."/>
            <person name="Ohm R.A."/>
        </authorList>
    </citation>
    <scope>NUCLEOTIDE SEQUENCE [LARGE SCALE GENOMIC DNA]</scope>
    <source>
        <strain evidence="2 3">CBS 150709</strain>
    </source>
</reference>
<evidence type="ECO:0000313" key="2">
    <source>
        <dbReference type="EMBL" id="KAK4093016.1"/>
    </source>
</evidence>
<sequence length="648" mass="69079">MPLRSSHKCKVENPKRTATNVALPQPPLASNNNITGVDSLPRPVHLGHVPPSAQPQRDRNATACCFISPSMSTRGSYRVRSWERVAIVLPGQMPVSLRLPDRCRVNITQPHGGNRQGCRQGAGGGEGEHADDGPWIRLTNLSLHLTSLPLSSSTLSSKRAASLLPLLIVMRPLAAYAAPPLLLLLPVLSSAQLLLAPQTNTFNSSFALTFAQVSAANISFPTASNVAVAASFERSNWAPSGSVFDDPFYTDLPANASSAPPGSLLKLEAFTNTSGYTIAPTLALSRLVYQSRRLDGVLVPVSAYVLWPYHPRRKLAGKLGGKIPLVSWGHGNSGAFAECAPSHIRNLWYQFSAPYELALAGYAVVATDYAGLGFAASPAAGNDLLYAAQAAQAAFPDVLTREFVVVGHSQGGGAAWAAAQQQLQAQVPGYLGVVAASPTTSALEIVEANPAQALGFLLSARSMVSAFPPGEMSLSDVLTPEGIATLTLLEEVQGCNSVFTTLLQGIFAADPTRQLINPQLFTNPYVQEFQNMSIAGGKDFAGPMLVLQGDADPAIPEELTTKYVNVTCQNYGNRGLHYVRAKGVGHVPVMYATRQIWLGWLDDRFSGVTQPPLCSSEDIGGNAPRPLTEYQGDLNYFLEYSLSSYQVA</sequence>